<evidence type="ECO:0000313" key="2">
    <source>
        <dbReference type="Proteomes" id="UP000654913"/>
    </source>
</evidence>
<dbReference type="GeneID" id="64977966"/>
<evidence type="ECO:0000313" key="1">
    <source>
        <dbReference type="EMBL" id="BCS27969.1"/>
    </source>
</evidence>
<reference evidence="1" key="1">
    <citation type="submission" date="2021-01" db="EMBL/GenBank/DDBJ databases">
        <authorList>
            <consortium name="Aspergillus puulaauensis MK2 genome sequencing consortium"/>
            <person name="Kazuki M."/>
            <person name="Futagami T."/>
        </authorList>
    </citation>
    <scope>NUCLEOTIDE SEQUENCE</scope>
    <source>
        <strain evidence="1">MK2</strain>
    </source>
</reference>
<dbReference type="Proteomes" id="UP000654913">
    <property type="component" value="Chromosome 6"/>
</dbReference>
<gene>
    <name evidence="1" type="ORF">APUU_61017S</name>
</gene>
<evidence type="ECO:0008006" key="3">
    <source>
        <dbReference type="Google" id="ProtNLM"/>
    </source>
</evidence>
<dbReference type="SUPFAM" id="SSF52047">
    <property type="entry name" value="RNI-like"/>
    <property type="match status" value="1"/>
</dbReference>
<dbReference type="KEGG" id="apuu:APUU_61017S"/>
<name>A0A7R8AQ90_9EURO</name>
<keyword evidence="2" id="KW-1185">Reference proteome</keyword>
<protein>
    <recommendedName>
        <fullName evidence="3">F-box domain protein</fullName>
    </recommendedName>
</protein>
<accession>A0A7R8AQ90</accession>
<proteinExistence type="predicted"/>
<sequence length="258" mass="29419">MPGLKLFRLQCSLPSLDLQKIMSALDCMPSLRVLSLWGVNPRYPGTNEGNSILMTEMDRTAPITSLRLMCDNLRAQDLEQFIRWPKTLTRFRLVGGIQSEPVADLPTLGNWLSIHKTTLRSIRIGSLALTTRGQLLDLTAFMSLETFSIQPQVIRLPGGEFPYHDVHLLLGPKLHTFTLEHPLCAYQIDFGDVEEQWIRHLAKTATRLKSALRWINIIWHVDDDNFGCLQDRIDRLNRQTQVEVGMEHLGVAEYTGMD</sequence>
<organism evidence="1 2">
    <name type="scientific">Aspergillus puulaauensis</name>
    <dbReference type="NCBI Taxonomy" id="1220207"/>
    <lineage>
        <taxon>Eukaryota</taxon>
        <taxon>Fungi</taxon>
        <taxon>Dikarya</taxon>
        <taxon>Ascomycota</taxon>
        <taxon>Pezizomycotina</taxon>
        <taxon>Eurotiomycetes</taxon>
        <taxon>Eurotiomycetidae</taxon>
        <taxon>Eurotiales</taxon>
        <taxon>Aspergillaceae</taxon>
        <taxon>Aspergillus</taxon>
    </lineage>
</organism>
<dbReference type="EMBL" id="AP024448">
    <property type="protein sequence ID" value="BCS27969.1"/>
    <property type="molecule type" value="Genomic_DNA"/>
</dbReference>
<dbReference type="OrthoDB" id="5139510at2759"/>
<dbReference type="AlphaFoldDB" id="A0A7R8AQ90"/>
<dbReference type="RefSeq" id="XP_041560155.1">
    <property type="nucleotide sequence ID" value="XM_041694311.1"/>
</dbReference>
<reference evidence="1" key="2">
    <citation type="submission" date="2021-02" db="EMBL/GenBank/DDBJ databases">
        <title>Aspergillus puulaauensis MK2 genome sequence.</title>
        <authorList>
            <person name="Futagami T."/>
            <person name="Mori K."/>
            <person name="Kadooka C."/>
            <person name="Tanaka T."/>
        </authorList>
    </citation>
    <scope>NUCLEOTIDE SEQUENCE</scope>
    <source>
        <strain evidence="1">MK2</strain>
    </source>
</reference>